<proteinExistence type="inferred from homology"/>
<dbReference type="InterPro" id="IPR013780">
    <property type="entry name" value="Glyco_hydro_b"/>
</dbReference>
<dbReference type="Gene3D" id="2.60.40.1180">
    <property type="entry name" value="Golgi alpha-mannosidase II"/>
    <property type="match status" value="1"/>
</dbReference>
<evidence type="ECO:0000259" key="8">
    <source>
        <dbReference type="SMART" id="SM00813"/>
    </source>
</evidence>
<dbReference type="AlphaFoldDB" id="A0A7W6H8K9"/>
<dbReference type="PANTHER" id="PTHR43576:SF3">
    <property type="entry name" value="ALPHA-L-ARABINOFURANOSIDASE C"/>
    <property type="match status" value="1"/>
</dbReference>
<evidence type="ECO:0000256" key="6">
    <source>
        <dbReference type="ARBA" id="ARBA00023277"/>
    </source>
</evidence>
<sequence>MQATGSADSAHVIGTVDARLYGSFVEHLGRAVYTGIYEPDHPTANANGMRQDVIDLVRELEVPIVRYPGGNFVSAYNWEDGIGPREDRPVRLDLAWHTAESNQVGIHEFADWATAANTEMMLAVNLGSRGLDEARALLEYVNHPGGTHWSDLRRTNGREEPWNVKMWCLGNEMDGPWQIGQKTAEEYGRIAFETAKAMRAFDNSLELVVCGSSTPNMPTYPAWEATVLDYTYDSVDYISLHMYFENHAGDTARYLAQNARLDDYIQTVAGVITYTKAKKRSKKDIYISFDEWNVWYHSKEADKTILEGHDGWPHAPALLEDVYNFEDVLQVGCIINTFIRRCDVVKVACLAQLVNVIAPIMTVPGGPAWRQTTFYPYLYASKFGRGKALRLVVDVPAYATDFAETVPYLDVAAVESDSDGALTFFIVNRHPTETIDLDLSVQGFGERRVVADKVIAGHDLRAVNGPDGQPVEPADGTGVGVTDGRLQGSIAPLSYRMIRLGA</sequence>
<protein>
    <recommendedName>
        <fullName evidence="4">non-reducing end alpha-L-arabinofuranosidase</fullName>
        <ecNumber evidence="4">3.2.1.55</ecNumber>
    </recommendedName>
</protein>
<dbReference type="GO" id="GO:0046556">
    <property type="term" value="F:alpha-L-arabinofuranosidase activity"/>
    <property type="evidence" value="ECO:0007669"/>
    <property type="project" value="UniProtKB-EC"/>
</dbReference>
<accession>A0A7W6H8K9</accession>
<dbReference type="SUPFAM" id="SSF51011">
    <property type="entry name" value="Glycosyl hydrolase domain"/>
    <property type="match status" value="1"/>
</dbReference>
<dbReference type="Gene3D" id="3.20.20.80">
    <property type="entry name" value="Glycosidases"/>
    <property type="match status" value="1"/>
</dbReference>
<dbReference type="SMART" id="SM00813">
    <property type="entry name" value="Alpha-L-AF_C"/>
    <property type="match status" value="1"/>
</dbReference>
<evidence type="ECO:0000256" key="3">
    <source>
        <dbReference type="ARBA" id="ARBA00011165"/>
    </source>
</evidence>
<gene>
    <name evidence="9" type="ORF">GGR04_004380</name>
</gene>
<evidence type="ECO:0000256" key="5">
    <source>
        <dbReference type="ARBA" id="ARBA00022801"/>
    </source>
</evidence>
<keyword evidence="6" id="KW-0119">Carbohydrate metabolism</keyword>
<comment type="catalytic activity">
    <reaction evidence="1">
        <text>Hydrolysis of terminal non-reducing alpha-L-arabinofuranoside residues in alpha-L-arabinosides.</text>
        <dbReference type="EC" id="3.2.1.55"/>
    </reaction>
</comment>
<dbReference type="InterPro" id="IPR010720">
    <property type="entry name" value="Alpha-L-AF_C"/>
</dbReference>
<dbReference type="PANTHER" id="PTHR43576">
    <property type="entry name" value="ALPHA-L-ARABINOFURANOSIDASE C-RELATED"/>
    <property type="match status" value="1"/>
</dbReference>
<evidence type="ECO:0000256" key="4">
    <source>
        <dbReference type="ARBA" id="ARBA00012670"/>
    </source>
</evidence>
<name>A0A7W6H8K9_9HYPH</name>
<dbReference type="InterPro" id="IPR017853">
    <property type="entry name" value="GH"/>
</dbReference>
<feature type="domain" description="Alpha-L-arabinofuranosidase C-terminal" evidence="8">
    <location>
        <begin position="290"/>
        <end position="494"/>
    </location>
</feature>
<evidence type="ECO:0000313" key="9">
    <source>
        <dbReference type="EMBL" id="MBB4000502.1"/>
    </source>
</evidence>
<evidence type="ECO:0000256" key="1">
    <source>
        <dbReference type="ARBA" id="ARBA00001462"/>
    </source>
</evidence>
<dbReference type="EC" id="3.2.1.55" evidence="4"/>
<evidence type="ECO:0000256" key="7">
    <source>
        <dbReference type="ARBA" id="ARBA00023295"/>
    </source>
</evidence>
<dbReference type="GO" id="GO:0000272">
    <property type="term" value="P:polysaccharide catabolic process"/>
    <property type="evidence" value="ECO:0007669"/>
    <property type="project" value="TreeGrafter"/>
</dbReference>
<keyword evidence="7 9" id="KW-0326">Glycosidase</keyword>
<keyword evidence="10" id="KW-1185">Reference proteome</keyword>
<dbReference type="GO" id="GO:0046373">
    <property type="term" value="P:L-arabinose metabolic process"/>
    <property type="evidence" value="ECO:0007669"/>
    <property type="project" value="InterPro"/>
</dbReference>
<reference evidence="9 10" key="1">
    <citation type="submission" date="2020-08" db="EMBL/GenBank/DDBJ databases">
        <title>Genomic Encyclopedia of Type Strains, Phase IV (KMG-IV): sequencing the most valuable type-strain genomes for metagenomic binning, comparative biology and taxonomic classification.</title>
        <authorList>
            <person name="Goeker M."/>
        </authorList>
    </citation>
    <scope>NUCLEOTIDE SEQUENCE [LARGE SCALE GENOMIC DNA]</scope>
    <source>
        <strain evidence="9 10">DSM 102238</strain>
    </source>
</reference>
<dbReference type="SUPFAM" id="SSF51445">
    <property type="entry name" value="(Trans)glycosidases"/>
    <property type="match status" value="1"/>
</dbReference>
<dbReference type="Pfam" id="PF06964">
    <property type="entry name" value="Alpha-L-AF_C"/>
    <property type="match status" value="1"/>
</dbReference>
<comment type="caution">
    <text evidence="9">The sequence shown here is derived from an EMBL/GenBank/DDBJ whole genome shotgun (WGS) entry which is preliminary data.</text>
</comment>
<evidence type="ECO:0000313" key="10">
    <source>
        <dbReference type="Proteomes" id="UP000542776"/>
    </source>
</evidence>
<keyword evidence="5 9" id="KW-0378">Hydrolase</keyword>
<dbReference type="InterPro" id="IPR055235">
    <property type="entry name" value="ASD1_cat"/>
</dbReference>
<dbReference type="EMBL" id="JACIEK010000021">
    <property type="protein sequence ID" value="MBB4000502.1"/>
    <property type="molecule type" value="Genomic_DNA"/>
</dbReference>
<dbReference type="Pfam" id="PF22848">
    <property type="entry name" value="ASD1_dom"/>
    <property type="match status" value="1"/>
</dbReference>
<organism evidence="9 10">
    <name type="scientific">Aureimonas pseudogalii</name>
    <dbReference type="NCBI Taxonomy" id="1744844"/>
    <lineage>
        <taxon>Bacteria</taxon>
        <taxon>Pseudomonadati</taxon>
        <taxon>Pseudomonadota</taxon>
        <taxon>Alphaproteobacteria</taxon>
        <taxon>Hyphomicrobiales</taxon>
        <taxon>Aurantimonadaceae</taxon>
        <taxon>Aureimonas</taxon>
    </lineage>
</organism>
<evidence type="ECO:0000256" key="2">
    <source>
        <dbReference type="ARBA" id="ARBA00007186"/>
    </source>
</evidence>
<dbReference type="RefSeq" id="WP_183202362.1">
    <property type="nucleotide sequence ID" value="NZ_JACIEK010000021.1"/>
</dbReference>
<comment type="similarity">
    <text evidence="2">Belongs to the glycosyl hydrolase 51 family.</text>
</comment>
<comment type="subunit">
    <text evidence="3">Homohexamer; trimer of dimers.</text>
</comment>
<dbReference type="Proteomes" id="UP000542776">
    <property type="component" value="Unassembled WGS sequence"/>
</dbReference>